<evidence type="ECO:0000256" key="7">
    <source>
        <dbReference type="PROSITE-ProRule" id="PRU00703"/>
    </source>
</evidence>
<gene>
    <name evidence="12" type="ORF">GJV77_04735</name>
</gene>
<name>A0A7K1GK91_9FLAO</name>
<dbReference type="CDD" id="cd04590">
    <property type="entry name" value="CBS_pair_CorC_HlyC_assoc"/>
    <property type="match status" value="1"/>
</dbReference>
<keyword evidence="4 8" id="KW-1133">Transmembrane helix</keyword>
<feature type="transmembrane region" description="Helical" evidence="9">
    <location>
        <begin position="119"/>
        <end position="144"/>
    </location>
</feature>
<accession>A0A7K1GK91</accession>
<dbReference type="PROSITE" id="PS51371">
    <property type="entry name" value="CBS"/>
    <property type="match status" value="1"/>
</dbReference>
<evidence type="ECO:0000259" key="10">
    <source>
        <dbReference type="PROSITE" id="PS51371"/>
    </source>
</evidence>
<dbReference type="OrthoDB" id="9798188at2"/>
<keyword evidence="6 8" id="KW-0472">Membrane</keyword>
<dbReference type="Pfam" id="PF01595">
    <property type="entry name" value="CNNM"/>
    <property type="match status" value="1"/>
</dbReference>
<evidence type="ECO:0000313" key="12">
    <source>
        <dbReference type="EMBL" id="MTH29228.1"/>
    </source>
</evidence>
<reference evidence="12 13" key="1">
    <citation type="journal article" date="2006" name="Int. J. Syst. Evol. Microbiol.">
        <title>Myroides pelagicus sp. nov., isolated from seawater in Thailand.</title>
        <authorList>
            <person name="Yoon J."/>
            <person name="Maneerat S."/>
            <person name="Kawai F."/>
            <person name="Yokota A."/>
        </authorList>
    </citation>
    <scope>NUCLEOTIDE SEQUENCE [LARGE SCALE GENOMIC DNA]</scope>
    <source>
        <strain evidence="12 13">SM1T</strain>
    </source>
</reference>
<dbReference type="GO" id="GO:0005886">
    <property type="term" value="C:plasma membrane"/>
    <property type="evidence" value="ECO:0007669"/>
    <property type="project" value="TreeGrafter"/>
</dbReference>
<dbReference type="PROSITE" id="PS51846">
    <property type="entry name" value="CNNM"/>
    <property type="match status" value="1"/>
</dbReference>
<keyword evidence="5 7" id="KW-0129">CBS domain</keyword>
<evidence type="ECO:0000256" key="6">
    <source>
        <dbReference type="ARBA" id="ARBA00023136"/>
    </source>
</evidence>
<evidence type="ECO:0000256" key="8">
    <source>
        <dbReference type="PROSITE-ProRule" id="PRU01193"/>
    </source>
</evidence>
<dbReference type="InterPro" id="IPR002550">
    <property type="entry name" value="CNNM"/>
</dbReference>
<evidence type="ECO:0000256" key="2">
    <source>
        <dbReference type="ARBA" id="ARBA00022692"/>
    </source>
</evidence>
<keyword evidence="3" id="KW-0677">Repeat</keyword>
<dbReference type="RefSeq" id="WP_155035208.1">
    <property type="nucleotide sequence ID" value="NZ_JBHTIG010000050.1"/>
</dbReference>
<dbReference type="Proteomes" id="UP000488936">
    <property type="component" value="Unassembled WGS sequence"/>
</dbReference>
<evidence type="ECO:0000256" key="4">
    <source>
        <dbReference type="ARBA" id="ARBA00022989"/>
    </source>
</evidence>
<evidence type="ECO:0000256" key="9">
    <source>
        <dbReference type="SAM" id="Phobius"/>
    </source>
</evidence>
<evidence type="ECO:0000259" key="11">
    <source>
        <dbReference type="PROSITE" id="PS51846"/>
    </source>
</evidence>
<dbReference type="InterPro" id="IPR000644">
    <property type="entry name" value="CBS_dom"/>
</dbReference>
<dbReference type="Pfam" id="PF00571">
    <property type="entry name" value="CBS"/>
    <property type="match status" value="1"/>
</dbReference>
<keyword evidence="13" id="KW-1185">Reference proteome</keyword>
<evidence type="ECO:0000313" key="13">
    <source>
        <dbReference type="Proteomes" id="UP000488936"/>
    </source>
</evidence>
<comment type="subcellular location">
    <subcellularLocation>
        <location evidence="1">Membrane</location>
        <topology evidence="1">Multi-pass membrane protein</topology>
    </subcellularLocation>
</comment>
<feature type="transmembrane region" description="Helical" evidence="9">
    <location>
        <begin position="87"/>
        <end position="107"/>
    </location>
</feature>
<evidence type="ECO:0000256" key="3">
    <source>
        <dbReference type="ARBA" id="ARBA00022737"/>
    </source>
</evidence>
<dbReference type="AlphaFoldDB" id="A0A7K1GK91"/>
<dbReference type="InterPro" id="IPR046342">
    <property type="entry name" value="CBS_dom_sf"/>
</dbReference>
<evidence type="ECO:0000256" key="1">
    <source>
        <dbReference type="ARBA" id="ARBA00004141"/>
    </source>
</evidence>
<protein>
    <submittedName>
        <fullName evidence="12">DUF21 domain-containing protein</fullName>
    </submittedName>
</protein>
<dbReference type="EMBL" id="WMJY01000007">
    <property type="protein sequence ID" value="MTH29228.1"/>
    <property type="molecule type" value="Genomic_DNA"/>
</dbReference>
<keyword evidence="2 8" id="KW-0812">Transmembrane</keyword>
<dbReference type="Gene3D" id="3.10.580.10">
    <property type="entry name" value="CBS-domain"/>
    <property type="match status" value="1"/>
</dbReference>
<feature type="domain" description="CNNM transmembrane" evidence="11">
    <location>
        <begin position="1"/>
        <end position="179"/>
    </location>
</feature>
<dbReference type="InterPro" id="IPR044751">
    <property type="entry name" value="Ion_transp-like_CBS"/>
</dbReference>
<feature type="domain" description="CBS" evidence="10">
    <location>
        <begin position="263"/>
        <end position="321"/>
    </location>
</feature>
<comment type="caution">
    <text evidence="12">The sequence shown here is derived from an EMBL/GenBank/DDBJ whole genome shotgun (WGS) entry which is preliminary data.</text>
</comment>
<organism evidence="12 13">
    <name type="scientific">Myroides pelagicus</name>
    <dbReference type="NCBI Taxonomy" id="270914"/>
    <lineage>
        <taxon>Bacteria</taxon>
        <taxon>Pseudomonadati</taxon>
        <taxon>Bacteroidota</taxon>
        <taxon>Flavobacteriia</taxon>
        <taxon>Flavobacteriales</taxon>
        <taxon>Flavobacteriaceae</taxon>
        <taxon>Myroides</taxon>
    </lineage>
</organism>
<dbReference type="PANTHER" id="PTHR22777">
    <property type="entry name" value="HEMOLYSIN-RELATED"/>
    <property type="match status" value="1"/>
</dbReference>
<proteinExistence type="predicted"/>
<dbReference type="SUPFAM" id="SSF54631">
    <property type="entry name" value="CBS-domain pair"/>
    <property type="match status" value="1"/>
</dbReference>
<sequence length="359" mass="40436">MTLLLVYLGLALSISFICSIAEAVLLSVPISYLKSKQSKGDAKAGKMLKLKEDIDKPLSAILSLNTVAHTVGAAGVGAQASIVFGEAYFGVVSAVLTLLILVITEIIPKTIGANYTKNLYGFVANVTSLMVVVCYPLVIMSSVLTRFLSKKQEEGTTSREEISMLATIGEQEGILKGKESKIIQNIIRLETVQVSEILTPRIVMVTADEEMTLREFLAEKEFLYFSRIPIYQGNRDNVTGYVLREQVFEYLAEDKFDIRLKDLKRELIHFSEKNSVVAVWSKFTEKREHIGIALNEYGEVEGIVTLEDVIETLLGFEIVDEKDKVVDLRKYAYDRWQRKKMKYQYLDGKENEDKSEQTN</sequence>
<dbReference type="PANTHER" id="PTHR22777:SF4">
    <property type="entry name" value="UPF0053 PROTEIN SLL1254"/>
    <property type="match status" value="1"/>
</dbReference>
<evidence type="ECO:0000256" key="5">
    <source>
        <dbReference type="ARBA" id="ARBA00023122"/>
    </source>
</evidence>